<proteinExistence type="predicted"/>
<evidence type="ECO:0000313" key="2">
    <source>
        <dbReference type="Proteomes" id="UP000271974"/>
    </source>
</evidence>
<organism evidence="1 2">
    <name type="scientific">Elysia chlorotica</name>
    <name type="common">Eastern emerald elysia</name>
    <name type="synonym">Sea slug</name>
    <dbReference type="NCBI Taxonomy" id="188477"/>
    <lineage>
        <taxon>Eukaryota</taxon>
        <taxon>Metazoa</taxon>
        <taxon>Spiralia</taxon>
        <taxon>Lophotrochozoa</taxon>
        <taxon>Mollusca</taxon>
        <taxon>Gastropoda</taxon>
        <taxon>Heterobranchia</taxon>
        <taxon>Euthyneura</taxon>
        <taxon>Panpulmonata</taxon>
        <taxon>Sacoglossa</taxon>
        <taxon>Placobranchoidea</taxon>
        <taxon>Plakobranchidae</taxon>
        <taxon>Elysia</taxon>
    </lineage>
</organism>
<sequence length="95" mass="10467">NVNVVDLSYLVSEICGELPWVQRDRLGAVVRLVDPDQTVGQFEHVVPQRDNDELSILLSHLDVVGYDGNILEVEGGIDLVHDVERGGLVVVQGKH</sequence>
<dbReference type="Proteomes" id="UP000271974">
    <property type="component" value="Unassembled WGS sequence"/>
</dbReference>
<evidence type="ECO:0000313" key="1">
    <source>
        <dbReference type="EMBL" id="RUS83430.1"/>
    </source>
</evidence>
<protein>
    <submittedName>
        <fullName evidence="1">Uncharacterized protein</fullName>
    </submittedName>
</protein>
<dbReference type="EMBL" id="RQTK01000243">
    <property type="protein sequence ID" value="RUS83430.1"/>
    <property type="molecule type" value="Genomic_DNA"/>
</dbReference>
<name>A0A433TPH9_ELYCH</name>
<comment type="caution">
    <text evidence="1">The sequence shown here is derived from an EMBL/GenBank/DDBJ whole genome shotgun (WGS) entry which is preliminary data.</text>
</comment>
<gene>
    <name evidence="1" type="ORF">EGW08_008802</name>
</gene>
<keyword evidence="2" id="KW-1185">Reference proteome</keyword>
<dbReference type="AlphaFoldDB" id="A0A433TPH9"/>
<feature type="non-terminal residue" evidence="1">
    <location>
        <position position="1"/>
    </location>
</feature>
<accession>A0A433TPH9</accession>
<reference evidence="1 2" key="1">
    <citation type="submission" date="2019-01" db="EMBL/GenBank/DDBJ databases">
        <title>A draft genome assembly of the solar-powered sea slug Elysia chlorotica.</title>
        <authorList>
            <person name="Cai H."/>
            <person name="Li Q."/>
            <person name="Fang X."/>
            <person name="Li J."/>
            <person name="Curtis N.E."/>
            <person name="Altenburger A."/>
            <person name="Shibata T."/>
            <person name="Feng M."/>
            <person name="Maeda T."/>
            <person name="Schwartz J.A."/>
            <person name="Shigenobu S."/>
            <person name="Lundholm N."/>
            <person name="Nishiyama T."/>
            <person name="Yang H."/>
            <person name="Hasebe M."/>
            <person name="Li S."/>
            <person name="Pierce S.K."/>
            <person name="Wang J."/>
        </authorList>
    </citation>
    <scope>NUCLEOTIDE SEQUENCE [LARGE SCALE GENOMIC DNA]</scope>
    <source>
        <strain evidence="1">EC2010</strain>
        <tissue evidence="1">Whole organism of an adult</tissue>
    </source>
</reference>